<dbReference type="PANTHER" id="PTHR31672:SF13">
    <property type="entry name" value="F-BOX PROTEIN CPR30-LIKE"/>
    <property type="match status" value="1"/>
</dbReference>
<keyword evidence="3" id="KW-1185">Reference proteome</keyword>
<dbReference type="Proteomes" id="UP001151760">
    <property type="component" value="Unassembled WGS sequence"/>
</dbReference>
<sequence length="370" mass="42314">MTLEISHSFPPDIIREILLRLSVESLLRCKSVCKEWYSLISDQHFIKTHYNLSSTNDINFAHHRLIYNTFEQRNNLYSCPLYDVLFDESVNNATQLEYPLQQTRSRGFRIVGSCNGLLCILVNDGNTLFIYNPSTRITNILPGSKQGAGSCTISYGFGYDETTHDYKVVKIWRCDRTWPYWGTRIYSLKTRSWKEIGCFPLANPLIDGKFLNGALHWTSWSDWGDIASLDLGKESYGELLQPEYDEGCKILTLGVFGEWLCVLCNYCEICVVDVWVMKVYGVKDSWTRLLSIAHPNDRFSIPSYMQFHAPLCMSNGGKLLLRFGTKLVVYDCTDSSYSEIQNFHVFYDACIAVESLISPLGLVDNNGDES</sequence>
<reference evidence="2" key="2">
    <citation type="submission" date="2022-01" db="EMBL/GenBank/DDBJ databases">
        <authorList>
            <person name="Yamashiro T."/>
            <person name="Shiraishi A."/>
            <person name="Satake H."/>
            <person name="Nakayama K."/>
        </authorList>
    </citation>
    <scope>NUCLEOTIDE SEQUENCE</scope>
</reference>
<feature type="domain" description="F-box" evidence="1">
    <location>
        <begin position="3"/>
        <end position="49"/>
    </location>
</feature>
<dbReference type="InterPro" id="IPR006527">
    <property type="entry name" value="F-box-assoc_dom_typ1"/>
</dbReference>
<dbReference type="InterPro" id="IPR017451">
    <property type="entry name" value="F-box-assoc_interact_dom"/>
</dbReference>
<gene>
    <name evidence="2" type="ORF">Tco_1029160</name>
</gene>
<protein>
    <submittedName>
        <fullName evidence="2">F-box associated domain containing protein</fullName>
    </submittedName>
</protein>
<evidence type="ECO:0000259" key="1">
    <source>
        <dbReference type="PROSITE" id="PS50181"/>
    </source>
</evidence>
<dbReference type="InterPro" id="IPR001810">
    <property type="entry name" value="F-box_dom"/>
</dbReference>
<dbReference type="NCBIfam" id="TIGR01640">
    <property type="entry name" value="F_box_assoc_1"/>
    <property type="match status" value="1"/>
</dbReference>
<dbReference type="PANTHER" id="PTHR31672">
    <property type="entry name" value="BNACNNG10540D PROTEIN"/>
    <property type="match status" value="1"/>
</dbReference>
<dbReference type="InterPro" id="IPR036047">
    <property type="entry name" value="F-box-like_dom_sf"/>
</dbReference>
<comment type="caution">
    <text evidence="2">The sequence shown here is derived from an EMBL/GenBank/DDBJ whole genome shotgun (WGS) entry which is preliminary data.</text>
</comment>
<dbReference type="EMBL" id="BQNB010018027">
    <property type="protein sequence ID" value="GJT69874.1"/>
    <property type="molecule type" value="Genomic_DNA"/>
</dbReference>
<dbReference type="SMART" id="SM00256">
    <property type="entry name" value="FBOX"/>
    <property type="match status" value="1"/>
</dbReference>
<dbReference type="Pfam" id="PF07734">
    <property type="entry name" value="FBA_1"/>
    <property type="match status" value="1"/>
</dbReference>
<name>A0ABQ5G482_9ASTR</name>
<organism evidence="2 3">
    <name type="scientific">Tanacetum coccineum</name>
    <dbReference type="NCBI Taxonomy" id="301880"/>
    <lineage>
        <taxon>Eukaryota</taxon>
        <taxon>Viridiplantae</taxon>
        <taxon>Streptophyta</taxon>
        <taxon>Embryophyta</taxon>
        <taxon>Tracheophyta</taxon>
        <taxon>Spermatophyta</taxon>
        <taxon>Magnoliopsida</taxon>
        <taxon>eudicotyledons</taxon>
        <taxon>Gunneridae</taxon>
        <taxon>Pentapetalae</taxon>
        <taxon>asterids</taxon>
        <taxon>campanulids</taxon>
        <taxon>Asterales</taxon>
        <taxon>Asteraceae</taxon>
        <taxon>Asteroideae</taxon>
        <taxon>Anthemideae</taxon>
        <taxon>Anthemidinae</taxon>
        <taxon>Tanacetum</taxon>
    </lineage>
</organism>
<dbReference type="Gene3D" id="1.20.1280.50">
    <property type="match status" value="1"/>
</dbReference>
<reference evidence="2" key="1">
    <citation type="journal article" date="2022" name="Int. J. Mol. Sci.">
        <title>Draft Genome of Tanacetum Coccineum: Genomic Comparison of Closely Related Tanacetum-Family Plants.</title>
        <authorList>
            <person name="Yamashiro T."/>
            <person name="Shiraishi A."/>
            <person name="Nakayama K."/>
            <person name="Satake H."/>
        </authorList>
    </citation>
    <scope>NUCLEOTIDE SEQUENCE</scope>
</reference>
<accession>A0ABQ5G482</accession>
<dbReference type="Pfam" id="PF00646">
    <property type="entry name" value="F-box"/>
    <property type="match status" value="1"/>
</dbReference>
<evidence type="ECO:0000313" key="2">
    <source>
        <dbReference type="EMBL" id="GJT69874.1"/>
    </source>
</evidence>
<evidence type="ECO:0000313" key="3">
    <source>
        <dbReference type="Proteomes" id="UP001151760"/>
    </source>
</evidence>
<proteinExistence type="predicted"/>
<dbReference type="CDD" id="cd22157">
    <property type="entry name" value="F-box_AtFBW1-like"/>
    <property type="match status" value="1"/>
</dbReference>
<dbReference type="PROSITE" id="PS50181">
    <property type="entry name" value="FBOX"/>
    <property type="match status" value="1"/>
</dbReference>
<dbReference type="SUPFAM" id="SSF81383">
    <property type="entry name" value="F-box domain"/>
    <property type="match status" value="1"/>
</dbReference>
<dbReference type="InterPro" id="IPR050796">
    <property type="entry name" value="SCF_F-box_component"/>
</dbReference>